<name>A0ABX8BG68_9BACT</name>
<keyword evidence="7 12" id="KW-0067">ATP-binding</keyword>
<dbReference type="Gene3D" id="1.10.860.10">
    <property type="entry name" value="DNAb Helicase, Chain A"/>
    <property type="match status" value="1"/>
</dbReference>
<dbReference type="Proteomes" id="UP000676506">
    <property type="component" value="Chromosome 2"/>
</dbReference>
<evidence type="ECO:0000256" key="8">
    <source>
        <dbReference type="ARBA" id="ARBA00023125"/>
    </source>
</evidence>
<keyword evidence="15" id="KW-1185">Reference proteome</keyword>
<dbReference type="Gene3D" id="3.40.50.300">
    <property type="entry name" value="P-loop containing nucleotide triphosphate hydrolases"/>
    <property type="match status" value="1"/>
</dbReference>
<reference evidence="14 15" key="1">
    <citation type="submission" date="2021-03" db="EMBL/GenBank/DDBJ databases">
        <title>Genomic and phenotypic characterization of Chloracidobacterium isolates provides evidence for multiple species.</title>
        <authorList>
            <person name="Saini M.K."/>
            <person name="Costas A.M.G."/>
            <person name="Tank M."/>
            <person name="Bryant D.A."/>
        </authorList>
    </citation>
    <scope>NUCLEOTIDE SEQUENCE [LARGE SCALE GENOMIC DNA]</scope>
    <source>
        <strain evidence="14 15">BV2-C</strain>
    </source>
</reference>
<feature type="domain" description="SF4 helicase" evidence="13">
    <location>
        <begin position="186"/>
        <end position="452"/>
    </location>
</feature>
<dbReference type="InterPro" id="IPR003593">
    <property type="entry name" value="AAA+_ATPase"/>
</dbReference>
<dbReference type="GO" id="GO:0003678">
    <property type="term" value="F:DNA helicase activity"/>
    <property type="evidence" value="ECO:0007669"/>
    <property type="project" value="UniProtKB-EC"/>
</dbReference>
<keyword evidence="5 12" id="KW-0378">Hydrolase</keyword>
<comment type="function">
    <text evidence="12">The main replicative DNA helicase, it participates in initiation and elongation during chromosome replication. Travels ahead of the DNA replisome, separating dsDNA into templates for DNA synthesis. A processive ATP-dependent 5'-3' DNA helicase it has DNA-dependent ATPase activity.</text>
</comment>
<evidence type="ECO:0000256" key="1">
    <source>
        <dbReference type="ARBA" id="ARBA00008428"/>
    </source>
</evidence>
<dbReference type="SUPFAM" id="SSF52540">
    <property type="entry name" value="P-loop containing nucleoside triphosphate hydrolases"/>
    <property type="match status" value="1"/>
</dbReference>
<evidence type="ECO:0000256" key="10">
    <source>
        <dbReference type="ARBA" id="ARBA00048954"/>
    </source>
</evidence>
<organism evidence="14 15">
    <name type="scientific">Chloracidobacterium validum</name>
    <dbReference type="NCBI Taxonomy" id="2821543"/>
    <lineage>
        <taxon>Bacteria</taxon>
        <taxon>Pseudomonadati</taxon>
        <taxon>Acidobacteriota</taxon>
        <taxon>Terriglobia</taxon>
        <taxon>Terriglobales</taxon>
        <taxon>Acidobacteriaceae</taxon>
        <taxon>Chloracidobacterium</taxon>
    </lineage>
</organism>
<comment type="catalytic activity">
    <reaction evidence="10 12">
        <text>ATP + H2O = ADP + phosphate + H(+)</text>
        <dbReference type="Rhea" id="RHEA:13065"/>
        <dbReference type="ChEBI" id="CHEBI:15377"/>
        <dbReference type="ChEBI" id="CHEBI:15378"/>
        <dbReference type="ChEBI" id="CHEBI:30616"/>
        <dbReference type="ChEBI" id="CHEBI:43474"/>
        <dbReference type="ChEBI" id="CHEBI:456216"/>
        <dbReference type="EC" id="5.6.2.3"/>
    </reaction>
</comment>
<dbReference type="InterPro" id="IPR007693">
    <property type="entry name" value="DNA_helicase_DnaB-like_N"/>
</dbReference>
<dbReference type="SMART" id="SM00382">
    <property type="entry name" value="AAA"/>
    <property type="match status" value="1"/>
</dbReference>
<dbReference type="RefSeq" id="WP_211430394.1">
    <property type="nucleotide sequence ID" value="NZ_CP072649.1"/>
</dbReference>
<dbReference type="SUPFAM" id="SSF48024">
    <property type="entry name" value="N-terminal domain of DnaB helicase"/>
    <property type="match status" value="1"/>
</dbReference>
<keyword evidence="3 12" id="KW-0235">DNA replication</keyword>
<evidence type="ECO:0000313" key="15">
    <source>
        <dbReference type="Proteomes" id="UP000676506"/>
    </source>
</evidence>
<evidence type="ECO:0000256" key="4">
    <source>
        <dbReference type="ARBA" id="ARBA00022741"/>
    </source>
</evidence>
<sequence>MPARSSKNDSTGSDYPLPHDLDAERSILASILLDNGACSEALELLKPEDFFRPSHQQIFDVMRVLFEQGQPIDPTTLATGLRQRDQLDSVGGVTALSALLDGYANPANLEAYARTVKDKSMLRQALEVCRDGIDACRRGDKDAQTIIEELERRIFEVGEARIRGGFVPVADVARTQLHRVETAQENSGRLTGLATGFTDFDRLTNGLQSSDLIIVAARPSAGKTAFCLNIAQHAAVEDGKCVGIFSLEMSKESLVMRLLCAQSRVDSQRLRSGYLNRDEWKKLAEALEVMTTAQIFIDDTPGISVAEMRAKARRLKAQHKRLDLLIVDYLQLVRGRGRAENRQTEVSQISRDLKGLAKELDVPLIALSQLSRASETRADHRPLLSDLRESGSIEQDADVVAFIFREEMYNPTEDNAGRAELIVAKQRNGPTGTVDLAFIKTCTRFDNAWGESL</sequence>
<evidence type="ECO:0000256" key="2">
    <source>
        <dbReference type="ARBA" id="ARBA00022515"/>
    </source>
</evidence>
<dbReference type="NCBIfam" id="TIGR00665">
    <property type="entry name" value="DnaB"/>
    <property type="match status" value="1"/>
</dbReference>
<keyword evidence="9" id="KW-0413">Isomerase</keyword>
<dbReference type="PANTHER" id="PTHR30153:SF2">
    <property type="entry name" value="REPLICATIVE DNA HELICASE"/>
    <property type="match status" value="1"/>
</dbReference>
<dbReference type="PROSITE" id="PS51199">
    <property type="entry name" value="SF4_HELICASE"/>
    <property type="match status" value="1"/>
</dbReference>
<dbReference type="InterPro" id="IPR007692">
    <property type="entry name" value="DNA_helicase_DnaB"/>
</dbReference>
<dbReference type="EMBL" id="CP072649">
    <property type="protein sequence ID" value="QUW04505.1"/>
    <property type="molecule type" value="Genomic_DNA"/>
</dbReference>
<dbReference type="Pfam" id="PF03796">
    <property type="entry name" value="DnaB_C"/>
    <property type="match status" value="1"/>
</dbReference>
<dbReference type="InterPro" id="IPR036185">
    <property type="entry name" value="DNA_heli_DnaB-like_N_sf"/>
</dbReference>
<proteinExistence type="inferred from homology"/>
<dbReference type="PANTHER" id="PTHR30153">
    <property type="entry name" value="REPLICATIVE DNA HELICASE DNAB"/>
    <property type="match status" value="1"/>
</dbReference>
<dbReference type="GO" id="GO:0016787">
    <property type="term" value="F:hydrolase activity"/>
    <property type="evidence" value="ECO:0007669"/>
    <property type="project" value="UniProtKB-KW"/>
</dbReference>
<evidence type="ECO:0000256" key="3">
    <source>
        <dbReference type="ARBA" id="ARBA00022705"/>
    </source>
</evidence>
<gene>
    <name evidence="14" type="primary">dnaB</name>
    <name evidence="14" type="ORF">J8C06_12000</name>
</gene>
<dbReference type="Pfam" id="PF00772">
    <property type="entry name" value="DnaB"/>
    <property type="match status" value="1"/>
</dbReference>
<evidence type="ECO:0000256" key="12">
    <source>
        <dbReference type="RuleBase" id="RU362085"/>
    </source>
</evidence>
<keyword evidence="2 12" id="KW-0639">Primosome</keyword>
<evidence type="ECO:0000256" key="7">
    <source>
        <dbReference type="ARBA" id="ARBA00022840"/>
    </source>
</evidence>
<dbReference type="EC" id="5.6.2.3" evidence="11 12"/>
<evidence type="ECO:0000259" key="13">
    <source>
        <dbReference type="PROSITE" id="PS51199"/>
    </source>
</evidence>
<evidence type="ECO:0000313" key="14">
    <source>
        <dbReference type="EMBL" id="QUW04505.1"/>
    </source>
</evidence>
<evidence type="ECO:0000256" key="11">
    <source>
        <dbReference type="NCBIfam" id="TIGR00665"/>
    </source>
</evidence>
<accession>A0ABX8BG68</accession>
<keyword evidence="6 12" id="KW-0347">Helicase</keyword>
<evidence type="ECO:0000256" key="6">
    <source>
        <dbReference type="ARBA" id="ARBA00022806"/>
    </source>
</evidence>
<dbReference type="NCBIfam" id="NF004384">
    <property type="entry name" value="PRK05748.1"/>
    <property type="match status" value="1"/>
</dbReference>
<protein>
    <recommendedName>
        <fullName evidence="11 12">Replicative DNA helicase</fullName>
        <ecNumber evidence="11 12">5.6.2.3</ecNumber>
    </recommendedName>
</protein>
<dbReference type="InterPro" id="IPR027417">
    <property type="entry name" value="P-loop_NTPase"/>
</dbReference>
<evidence type="ECO:0000256" key="9">
    <source>
        <dbReference type="ARBA" id="ARBA00023235"/>
    </source>
</evidence>
<dbReference type="InterPro" id="IPR007694">
    <property type="entry name" value="DNA_helicase_DnaB-like_C"/>
</dbReference>
<dbReference type="CDD" id="cd00984">
    <property type="entry name" value="DnaB_C"/>
    <property type="match status" value="1"/>
</dbReference>
<keyword evidence="4 12" id="KW-0547">Nucleotide-binding</keyword>
<dbReference type="InterPro" id="IPR016136">
    <property type="entry name" value="DNA_helicase_N/primase_C"/>
</dbReference>
<keyword evidence="8 12" id="KW-0238">DNA-binding</keyword>
<evidence type="ECO:0000256" key="5">
    <source>
        <dbReference type="ARBA" id="ARBA00022801"/>
    </source>
</evidence>
<comment type="similarity">
    <text evidence="1 12">Belongs to the helicase family. DnaB subfamily.</text>
</comment>